<sequence length="411" mass="46677">MKKLSIPIVSDVPPDSSYTAGQVLHRIISSIPDARFEFFWVNHSGLPGHIAVPENCMVARVFGFQLGGIWLRIARLTKRIGERSALLHRLGLVVRMMMWMAKTALIGVRLGLNLRHSPSRVVWFVVQGEKTVLCYTVAAWVSGKKFIVHQWDPLAWWMTHRGHPRQLHGLMRRLLDRLERRAILNLVPSDAWKARLTSEGKHSIRIDNFFDDPADDNQDLVLLSDPKSVHAVFVGQFYSNAELDALLNVLSRTLLAMGKSLVLHYFGYGNPSATNPGYQLIAHGALPRDELVTRIAKWDLALLPYPTEERFIETSTLSFPSKSRVYLAAGLPIMSWAREGASPDVFYRQHYGAHYHNGSIAEGTDAFIRSIMEATPAHRRQRHETARKILSEQFSYSSELVPFRDFLVQHV</sequence>
<dbReference type="Proteomes" id="UP000268684">
    <property type="component" value="Chromosome I"/>
</dbReference>
<keyword evidence="2" id="KW-1185">Reference proteome</keyword>
<gene>
    <name evidence="1" type="ORF">BSTAB16_1623</name>
</gene>
<proteinExistence type="predicted"/>
<name>A0AAJ5T3K8_9BURK</name>
<dbReference type="SUPFAM" id="SSF53756">
    <property type="entry name" value="UDP-Glycosyltransferase/glycogen phosphorylase"/>
    <property type="match status" value="1"/>
</dbReference>
<accession>A0AAJ5T3K8</accession>
<dbReference type="EMBL" id="LR025742">
    <property type="protein sequence ID" value="VBB11486.1"/>
    <property type="molecule type" value="Genomic_DNA"/>
</dbReference>
<dbReference type="Gene3D" id="3.40.50.2000">
    <property type="entry name" value="Glycogen Phosphorylase B"/>
    <property type="match status" value="1"/>
</dbReference>
<evidence type="ECO:0000313" key="2">
    <source>
        <dbReference type="Proteomes" id="UP000268684"/>
    </source>
</evidence>
<dbReference type="AlphaFoldDB" id="A0AAJ5T3K8"/>
<reference evidence="1 2" key="1">
    <citation type="submission" date="2017-11" db="EMBL/GenBank/DDBJ databases">
        <authorList>
            <person name="Seth-Smith MB H."/>
        </authorList>
    </citation>
    <scope>NUCLEOTIDE SEQUENCE [LARGE SCALE GENOMIC DNA]</scope>
    <source>
        <strain evidence="1">E</strain>
    </source>
</reference>
<organism evidence="1 2">
    <name type="scientific">Burkholderia stabilis</name>
    <dbReference type="NCBI Taxonomy" id="95485"/>
    <lineage>
        <taxon>Bacteria</taxon>
        <taxon>Pseudomonadati</taxon>
        <taxon>Pseudomonadota</taxon>
        <taxon>Betaproteobacteria</taxon>
        <taxon>Burkholderiales</taxon>
        <taxon>Burkholderiaceae</taxon>
        <taxon>Burkholderia</taxon>
        <taxon>Burkholderia cepacia complex</taxon>
    </lineage>
</organism>
<protein>
    <submittedName>
        <fullName evidence="1">Uncharacterized protein</fullName>
    </submittedName>
</protein>
<evidence type="ECO:0000313" key="1">
    <source>
        <dbReference type="EMBL" id="VBB11486.1"/>
    </source>
</evidence>